<dbReference type="PROSITE" id="PS51222">
    <property type="entry name" value="DCD"/>
    <property type="match status" value="1"/>
</dbReference>
<dbReference type="Pfam" id="PF01344">
    <property type="entry name" value="Kelch_1"/>
    <property type="match status" value="4"/>
</dbReference>
<dbReference type="SMART" id="SM00612">
    <property type="entry name" value="Kelch"/>
    <property type="match status" value="6"/>
</dbReference>
<proteinExistence type="predicted"/>
<feature type="domain" description="DCD" evidence="3">
    <location>
        <begin position="48"/>
        <end position="181"/>
    </location>
</feature>
<evidence type="ECO:0000313" key="5">
    <source>
        <dbReference type="Proteomes" id="UP000324897"/>
    </source>
</evidence>
<keyword evidence="5" id="KW-1185">Reference proteome</keyword>
<reference evidence="4 5" key="1">
    <citation type="journal article" date="2019" name="Sci. Rep.">
        <title>A high-quality genome of Eragrostis curvula grass provides insights into Poaceae evolution and supports new strategies to enhance forage quality.</title>
        <authorList>
            <person name="Carballo J."/>
            <person name="Santos B.A.C.M."/>
            <person name="Zappacosta D."/>
            <person name="Garbus I."/>
            <person name="Selva J.P."/>
            <person name="Gallo C.A."/>
            <person name="Diaz A."/>
            <person name="Albertini E."/>
            <person name="Caccamo M."/>
            <person name="Echenique V."/>
        </authorList>
    </citation>
    <scope>NUCLEOTIDE SEQUENCE [LARGE SCALE GENOMIC DNA]</scope>
    <source>
        <strain evidence="5">cv. Victoria</strain>
        <tissue evidence="4">Leaf</tissue>
    </source>
</reference>
<gene>
    <name evidence="4" type="ORF">EJB05_31336</name>
</gene>
<accession>A0A5J9UDW8</accession>
<dbReference type="AlphaFoldDB" id="A0A5J9UDW8"/>
<dbReference type="InterPro" id="IPR015915">
    <property type="entry name" value="Kelch-typ_b-propeller"/>
</dbReference>
<evidence type="ECO:0000256" key="1">
    <source>
        <dbReference type="SAM" id="Coils"/>
    </source>
</evidence>
<comment type="caution">
    <text evidence="4">The sequence shown here is derived from an EMBL/GenBank/DDBJ whole genome shotgun (WGS) entry which is preliminary data.</text>
</comment>
<evidence type="ECO:0000313" key="4">
    <source>
        <dbReference type="EMBL" id="TVU21684.1"/>
    </source>
</evidence>
<dbReference type="GO" id="GO:0034976">
    <property type="term" value="P:response to endoplasmic reticulum stress"/>
    <property type="evidence" value="ECO:0007669"/>
    <property type="project" value="InterPro"/>
</dbReference>
<dbReference type="PANTHER" id="PTHR46034">
    <property type="match status" value="1"/>
</dbReference>
<dbReference type="InterPro" id="IPR006652">
    <property type="entry name" value="Kelch_1"/>
</dbReference>
<sequence length="745" mass="82576">MSLAFFDPILHHRMGAGRKTETVHLATQNSSNARFGDYSIAARYLGEDQLGGVIFGCKHNTINECLTKQLFGLPSAHFVYVKNVKPGMPLFLFNYSDRKMHGIFEAACAGQLNIDQFAWSDNGRIKTQFPAQVRISTRSHCLPVPESQFKNAISGNYHKFRHFYFELDHAQTRALISLFKPAPVHDIPKGWTPSGSLQSPATKAYIVPGQSKSESYPKGFNQFGVSSDSHCMDPYNLVDPDGEYASASRTSKSNLDEESSNWDDLDDVATKEGAESVNNDNQHINHMHEEQYDTVAITQKLQQLFVAQQKVAQSSENAVDSASNKSTPQEAQSSATLPINVSDSTLKGEEPIKDLTSFGRCYGNAELLHIIDELSKRTEAMEKKQVESDKEILFLRETVKDTRRRVKQLECQMEKLQSNYSSSASLLDRPHNDVVGPYIFLIGGYRGSVCLSTLEVFFPTTDKLMPLRPMSSARAYAAIAALNDHMYVFGGGDGSSWYHTGTYSNFLHDQVLFVSSKLLTICISSMEVECYNRVENKWKSCPRLKHEKGSLAGATLNDKIYAIGGGDGSTVFSEVEMFDPALGRWIDSLSMRHRRFTPAAAEFNGALYVTGGYDGNVYLQSAERYDPREGFWTLLPNMTARRGSHSVAVLGEDLYAVGGHDGNNLASTVEIYDSRANSWRIGSPFSVARGYGCAVTMNDNLYLIGGVNDAGESIETVEVYNERQGWSISSCETIGKRAFACAIVV</sequence>
<dbReference type="Gramene" id="TVU21684">
    <property type="protein sequence ID" value="TVU21684"/>
    <property type="gene ID" value="EJB05_31336"/>
</dbReference>
<evidence type="ECO:0000259" key="3">
    <source>
        <dbReference type="PROSITE" id="PS51222"/>
    </source>
</evidence>
<dbReference type="Gene3D" id="2.120.10.80">
    <property type="entry name" value="Kelch-type beta propeller"/>
    <property type="match status" value="2"/>
</dbReference>
<dbReference type="SMART" id="SM00767">
    <property type="entry name" value="DCD"/>
    <property type="match status" value="1"/>
</dbReference>
<name>A0A5J9UDW8_9POAL</name>
<feature type="region of interest" description="Disordered" evidence="2">
    <location>
        <begin position="234"/>
        <end position="263"/>
    </location>
</feature>
<dbReference type="PANTHER" id="PTHR46034:SF42">
    <property type="entry name" value="OS01G0165200 PROTEIN"/>
    <property type="match status" value="1"/>
</dbReference>
<feature type="coiled-coil region" evidence="1">
    <location>
        <begin position="364"/>
        <end position="426"/>
    </location>
</feature>
<dbReference type="Proteomes" id="UP000324897">
    <property type="component" value="Unassembled WGS sequence"/>
</dbReference>
<dbReference type="OrthoDB" id="45365at2759"/>
<protein>
    <recommendedName>
        <fullName evidence="3">DCD domain-containing protein</fullName>
    </recommendedName>
</protein>
<keyword evidence="1" id="KW-0175">Coiled coil</keyword>
<dbReference type="InterPro" id="IPR013989">
    <property type="entry name" value="Dev_and_cell_death_domain"/>
</dbReference>
<dbReference type="Pfam" id="PF10539">
    <property type="entry name" value="Dev_Cell_Death"/>
    <property type="match status" value="1"/>
</dbReference>
<dbReference type="SUPFAM" id="SSF117281">
    <property type="entry name" value="Kelch motif"/>
    <property type="match status" value="2"/>
</dbReference>
<dbReference type="InterPro" id="IPR044832">
    <property type="entry name" value="NRP-like"/>
</dbReference>
<organism evidence="4 5">
    <name type="scientific">Eragrostis curvula</name>
    <name type="common">weeping love grass</name>
    <dbReference type="NCBI Taxonomy" id="38414"/>
    <lineage>
        <taxon>Eukaryota</taxon>
        <taxon>Viridiplantae</taxon>
        <taxon>Streptophyta</taxon>
        <taxon>Embryophyta</taxon>
        <taxon>Tracheophyta</taxon>
        <taxon>Spermatophyta</taxon>
        <taxon>Magnoliopsida</taxon>
        <taxon>Liliopsida</taxon>
        <taxon>Poales</taxon>
        <taxon>Poaceae</taxon>
        <taxon>PACMAD clade</taxon>
        <taxon>Chloridoideae</taxon>
        <taxon>Eragrostideae</taxon>
        <taxon>Eragrostidinae</taxon>
        <taxon>Eragrostis</taxon>
    </lineage>
</organism>
<dbReference type="EMBL" id="RWGY01000026">
    <property type="protein sequence ID" value="TVU21684.1"/>
    <property type="molecule type" value="Genomic_DNA"/>
</dbReference>
<feature type="region of interest" description="Disordered" evidence="2">
    <location>
        <begin position="317"/>
        <end position="342"/>
    </location>
</feature>
<evidence type="ECO:0000256" key="2">
    <source>
        <dbReference type="SAM" id="MobiDB-lite"/>
    </source>
</evidence>